<keyword evidence="7" id="KW-0028">Amino-acid biosynthesis</keyword>
<keyword evidence="6 7" id="KW-0456">Lyase</keyword>
<evidence type="ECO:0000313" key="9">
    <source>
        <dbReference type="Proteomes" id="UP000741360"/>
    </source>
</evidence>
<dbReference type="GO" id="GO:0003855">
    <property type="term" value="F:3-dehydroquinate dehydratase activity"/>
    <property type="evidence" value="ECO:0007669"/>
    <property type="project" value="UniProtKB-UniRule"/>
</dbReference>
<dbReference type="GO" id="GO:0009073">
    <property type="term" value="P:aromatic amino acid family biosynthetic process"/>
    <property type="evidence" value="ECO:0007669"/>
    <property type="project" value="UniProtKB-KW"/>
</dbReference>
<dbReference type="EC" id="4.2.1.10" evidence="5 7"/>
<comment type="caution">
    <text evidence="8">The sequence shown here is derived from an EMBL/GenBank/DDBJ whole genome shotgun (WGS) entry which is preliminary data.</text>
</comment>
<dbReference type="GO" id="GO:0019631">
    <property type="term" value="P:quinate catabolic process"/>
    <property type="evidence" value="ECO:0007669"/>
    <property type="project" value="TreeGrafter"/>
</dbReference>
<comment type="catalytic activity">
    <reaction evidence="1 7">
        <text>3-dehydroquinate = 3-dehydroshikimate + H2O</text>
        <dbReference type="Rhea" id="RHEA:21096"/>
        <dbReference type="ChEBI" id="CHEBI:15377"/>
        <dbReference type="ChEBI" id="CHEBI:16630"/>
        <dbReference type="ChEBI" id="CHEBI:32364"/>
        <dbReference type="EC" id="4.2.1.10"/>
    </reaction>
</comment>
<dbReference type="Proteomes" id="UP000741360">
    <property type="component" value="Unassembled WGS sequence"/>
</dbReference>
<evidence type="ECO:0000256" key="1">
    <source>
        <dbReference type="ARBA" id="ARBA00001864"/>
    </source>
</evidence>
<feature type="binding site" evidence="7">
    <location>
        <position position="14"/>
    </location>
    <ligand>
        <name>substrate</name>
    </ligand>
</feature>
<dbReference type="Pfam" id="PF01220">
    <property type="entry name" value="DHquinase_II"/>
    <property type="match status" value="1"/>
</dbReference>
<comment type="caution">
    <text evidence="7">Lacks conserved residue(s) required for the propagation of feature annotation.</text>
</comment>
<dbReference type="InterPro" id="IPR036441">
    <property type="entry name" value="DHquinase_II_sf"/>
</dbReference>
<feature type="binding site" evidence="7">
    <location>
        <position position="27"/>
    </location>
    <ligand>
        <name>substrate</name>
    </ligand>
</feature>
<dbReference type="PANTHER" id="PTHR21272:SF3">
    <property type="entry name" value="CATABOLIC 3-DEHYDROQUINASE"/>
    <property type="match status" value="1"/>
</dbReference>
<dbReference type="PANTHER" id="PTHR21272">
    <property type="entry name" value="CATABOLIC 3-DEHYDROQUINASE"/>
    <property type="match status" value="1"/>
</dbReference>
<dbReference type="InterPro" id="IPR001874">
    <property type="entry name" value="DHquinase_II"/>
</dbReference>
<evidence type="ECO:0000256" key="7">
    <source>
        <dbReference type="HAMAP-Rule" id="MF_00169"/>
    </source>
</evidence>
<dbReference type="EMBL" id="JACPSX010000110">
    <property type="protein sequence ID" value="MBI3014663.1"/>
    <property type="molecule type" value="Genomic_DNA"/>
</dbReference>
<comment type="function">
    <text evidence="7">Catalyzes a trans-dehydration via an enolate intermediate.</text>
</comment>
<proteinExistence type="inferred from homology"/>
<protein>
    <recommendedName>
        <fullName evidence="5 7">3-dehydroquinate dehydratase</fullName>
        <shortName evidence="7">3-dehydroquinase</shortName>
        <ecNumber evidence="5 7">4.2.1.10</ecNumber>
    </recommendedName>
    <alternativeName>
        <fullName evidence="7">Type II DHQase</fullName>
    </alternativeName>
</protein>
<evidence type="ECO:0000256" key="5">
    <source>
        <dbReference type="ARBA" id="ARBA00012060"/>
    </source>
</evidence>
<dbReference type="HAMAP" id="MF_00169">
    <property type="entry name" value="AroQ"/>
    <property type="match status" value="1"/>
</dbReference>
<dbReference type="GO" id="GO:0009423">
    <property type="term" value="P:chorismate biosynthetic process"/>
    <property type="evidence" value="ECO:0007669"/>
    <property type="project" value="UniProtKB-UniRule"/>
</dbReference>
<accession>A0A932M009</accession>
<comment type="pathway">
    <text evidence="2 7">Metabolic intermediate biosynthesis; chorismate biosynthesis; chorismate from D-erythrose 4-phosphate and phosphoenolpyruvate: step 3/7.</text>
</comment>
<feature type="binding site" evidence="7">
    <location>
        <position position="51"/>
    </location>
    <ligand>
        <name>substrate</name>
    </ligand>
</feature>
<reference evidence="8" key="1">
    <citation type="submission" date="2020-07" db="EMBL/GenBank/DDBJ databases">
        <title>Huge and variable diversity of episymbiotic CPR bacteria and DPANN archaea in groundwater ecosystems.</title>
        <authorList>
            <person name="He C.Y."/>
            <person name="Keren R."/>
            <person name="Whittaker M."/>
            <person name="Farag I.F."/>
            <person name="Doudna J."/>
            <person name="Cate J.H.D."/>
            <person name="Banfield J.F."/>
        </authorList>
    </citation>
    <scope>NUCLEOTIDE SEQUENCE</scope>
    <source>
        <strain evidence="8">NC_groundwater_717_Ag_S-0.2um_59_8</strain>
    </source>
</reference>
<dbReference type="GO" id="GO:0008652">
    <property type="term" value="P:amino acid biosynthetic process"/>
    <property type="evidence" value="ECO:0007669"/>
    <property type="project" value="UniProtKB-KW"/>
</dbReference>
<feature type="active site" description="Proton donor" evidence="7">
    <location>
        <position position="40"/>
    </location>
</feature>
<dbReference type="SUPFAM" id="SSF52304">
    <property type="entry name" value="Type II 3-dehydroquinate dehydratase"/>
    <property type="match status" value="1"/>
</dbReference>
<feature type="binding site" evidence="7">
    <location>
        <position position="20"/>
    </location>
    <ligand>
        <name>substrate</name>
    </ligand>
</feature>
<evidence type="ECO:0000313" key="8">
    <source>
        <dbReference type="EMBL" id="MBI3014663.1"/>
    </source>
</evidence>
<evidence type="ECO:0000256" key="2">
    <source>
        <dbReference type="ARBA" id="ARBA00004902"/>
    </source>
</evidence>
<sequence length="91" mass="9707">MQGAAGSYDAIVINPAAYTHTSVAILDALLAVGIPSVEVHMTNIYGREDFRRTSLTTAAARGQICGFGAYSYILGLEAVWHILTAPQNTDH</sequence>
<gene>
    <name evidence="7" type="primary">aroQ</name>
    <name evidence="8" type="ORF">HYY65_06305</name>
</gene>
<evidence type="ECO:0000256" key="6">
    <source>
        <dbReference type="ARBA" id="ARBA00023239"/>
    </source>
</evidence>
<evidence type="ECO:0000256" key="3">
    <source>
        <dbReference type="ARBA" id="ARBA00011037"/>
    </source>
</evidence>
<comment type="subunit">
    <text evidence="4 7">Homododecamer.</text>
</comment>
<organism evidence="8 9">
    <name type="scientific">Tectimicrobiota bacterium</name>
    <dbReference type="NCBI Taxonomy" id="2528274"/>
    <lineage>
        <taxon>Bacteria</taxon>
        <taxon>Pseudomonadati</taxon>
        <taxon>Nitrospinota/Tectimicrobiota group</taxon>
        <taxon>Candidatus Tectimicrobiota</taxon>
    </lineage>
</organism>
<dbReference type="AlphaFoldDB" id="A0A932M009"/>
<evidence type="ECO:0000256" key="4">
    <source>
        <dbReference type="ARBA" id="ARBA00011193"/>
    </source>
</evidence>
<comment type="similarity">
    <text evidence="3 7">Belongs to the type-II 3-dehydroquinase family.</text>
</comment>
<feature type="binding site" evidence="7">
    <location>
        <begin position="41"/>
        <end position="42"/>
    </location>
    <ligand>
        <name>substrate</name>
    </ligand>
</feature>
<keyword evidence="7" id="KW-0057">Aromatic amino acid biosynthesis</keyword>
<name>A0A932M009_UNCTE</name>
<dbReference type="Gene3D" id="3.40.50.9100">
    <property type="entry name" value="Dehydroquinase, class II"/>
    <property type="match status" value="1"/>
</dbReference>